<dbReference type="Proteomes" id="UP000069850">
    <property type="component" value="Chromosome 1"/>
</dbReference>
<evidence type="ECO:0000313" key="2">
    <source>
        <dbReference type="Proteomes" id="UP000069850"/>
    </source>
</evidence>
<protein>
    <submittedName>
        <fullName evidence="1">Uncharacterized protein</fullName>
    </submittedName>
</protein>
<dbReference type="AlphaFoldDB" id="A0A120N6U3"/>
<dbReference type="KEGG" id="mema:MMAB1_3278"/>
<evidence type="ECO:0000313" key="1">
    <source>
        <dbReference type="EMBL" id="CVK34491.1"/>
    </source>
</evidence>
<accession>A0A120N6U3</accession>
<proteinExistence type="predicted"/>
<gene>
    <name evidence="1" type="ORF">MMAB1_3278</name>
</gene>
<dbReference type="AntiFam" id="ANF00271">
    <property type="entry name" value="Translation of CRISPR region"/>
</dbReference>
<sequence>MVSEADRLVVLEGLQKLQWSHVFSDMVSLPGHLRLCV</sequence>
<dbReference type="EMBL" id="LT158599">
    <property type="protein sequence ID" value="CVK34491.1"/>
    <property type="molecule type" value="Genomic_DNA"/>
</dbReference>
<name>A0A120N6U3_9EURY</name>
<organism evidence="1 2">
    <name type="scientific">Methanoculleus bourgensis</name>
    <dbReference type="NCBI Taxonomy" id="83986"/>
    <lineage>
        <taxon>Archaea</taxon>
        <taxon>Methanobacteriati</taxon>
        <taxon>Methanobacteriota</taxon>
        <taxon>Stenosarchaea group</taxon>
        <taxon>Methanomicrobia</taxon>
        <taxon>Methanomicrobiales</taxon>
        <taxon>Methanomicrobiaceae</taxon>
        <taxon>Methanoculleus</taxon>
    </lineage>
</organism>
<reference evidence="1 2" key="1">
    <citation type="submission" date="2016-01" db="EMBL/GenBank/DDBJ databases">
        <authorList>
            <person name="Manzoor S."/>
        </authorList>
    </citation>
    <scope>NUCLEOTIDE SEQUENCE [LARGE SCALE GENOMIC DNA]</scope>
    <source>
        <strain evidence="1">Methanoculleus sp MAB1</strain>
    </source>
</reference>